<dbReference type="GO" id="GO:0004750">
    <property type="term" value="F:D-ribulose-phosphate 3-epimerase activity"/>
    <property type="evidence" value="ECO:0007669"/>
    <property type="project" value="UniProtKB-UniRule"/>
</dbReference>
<evidence type="ECO:0000256" key="2">
    <source>
        <dbReference type="ARBA" id="ARBA00001936"/>
    </source>
</evidence>
<dbReference type="Gene3D" id="3.20.20.70">
    <property type="entry name" value="Aldolase class I"/>
    <property type="match status" value="1"/>
</dbReference>
<feature type="binding site" evidence="10 13">
    <location>
        <position position="174"/>
    </location>
    <ligand>
        <name>a divalent metal cation</name>
        <dbReference type="ChEBI" id="CHEBI:60240"/>
    </ligand>
</feature>
<comment type="pathway">
    <text evidence="10">Carbohydrate degradation.</text>
</comment>
<dbReference type="InterPro" id="IPR000056">
    <property type="entry name" value="Ribul_P_3_epim-like"/>
</dbReference>
<dbReference type="InterPro" id="IPR013785">
    <property type="entry name" value="Aldolase_TIM"/>
</dbReference>
<comment type="cofactor">
    <cofactor evidence="5">
        <name>Fe(2+)</name>
        <dbReference type="ChEBI" id="CHEBI:29033"/>
    </cofactor>
</comment>
<evidence type="ECO:0000256" key="3">
    <source>
        <dbReference type="ARBA" id="ARBA00001941"/>
    </source>
</evidence>
<dbReference type="EC" id="5.1.3.1" evidence="7 10"/>
<comment type="cofactor">
    <cofactor evidence="3">
        <name>Co(2+)</name>
        <dbReference type="ChEBI" id="CHEBI:48828"/>
    </cofactor>
</comment>
<feature type="binding site" evidence="10 14">
    <location>
        <begin position="141"/>
        <end position="144"/>
    </location>
    <ligand>
        <name>substrate</name>
    </ligand>
</feature>
<dbReference type="HAMAP" id="MF_02227">
    <property type="entry name" value="RPE"/>
    <property type="match status" value="1"/>
</dbReference>
<feature type="binding site" evidence="10 14">
    <location>
        <position position="7"/>
    </location>
    <ligand>
        <name>substrate</name>
    </ligand>
</feature>
<dbReference type="PANTHER" id="PTHR11749">
    <property type="entry name" value="RIBULOSE-5-PHOSPHATE-3-EPIMERASE"/>
    <property type="match status" value="1"/>
</dbReference>
<dbReference type="FunFam" id="3.20.20.70:FF:000004">
    <property type="entry name" value="Ribulose-phosphate 3-epimerase"/>
    <property type="match status" value="1"/>
</dbReference>
<keyword evidence="8 10" id="KW-0479">Metal-binding</keyword>
<keyword evidence="13" id="KW-0464">Manganese</keyword>
<evidence type="ECO:0000256" key="5">
    <source>
        <dbReference type="ARBA" id="ARBA00001954"/>
    </source>
</evidence>
<dbReference type="CDD" id="cd00429">
    <property type="entry name" value="RPE"/>
    <property type="match status" value="1"/>
</dbReference>
<feature type="active site" description="Proton acceptor" evidence="10 12">
    <location>
        <position position="34"/>
    </location>
</feature>
<evidence type="ECO:0000256" key="8">
    <source>
        <dbReference type="ARBA" id="ARBA00022723"/>
    </source>
</evidence>
<comment type="cofactor">
    <cofactor evidence="2">
        <name>Mn(2+)</name>
        <dbReference type="ChEBI" id="CHEBI:29035"/>
    </cofactor>
</comment>
<evidence type="ECO:0000313" key="16">
    <source>
        <dbReference type="Proteomes" id="UP000831151"/>
    </source>
</evidence>
<gene>
    <name evidence="10 15" type="primary">rpe</name>
    <name evidence="15" type="ORF">M1R53_03075</name>
</gene>
<dbReference type="AlphaFoldDB" id="A0A9E7DKV4"/>
<evidence type="ECO:0000256" key="9">
    <source>
        <dbReference type="ARBA" id="ARBA00023235"/>
    </source>
</evidence>
<comment type="catalytic activity">
    <reaction evidence="1 10 11">
        <text>D-ribulose 5-phosphate = D-xylulose 5-phosphate</text>
        <dbReference type="Rhea" id="RHEA:13677"/>
        <dbReference type="ChEBI" id="CHEBI:57737"/>
        <dbReference type="ChEBI" id="CHEBI:58121"/>
        <dbReference type="EC" id="5.1.3.1"/>
    </reaction>
</comment>
<dbReference type="NCBIfam" id="TIGR01163">
    <property type="entry name" value="rpe"/>
    <property type="match status" value="1"/>
</dbReference>
<comment type="cofactor">
    <cofactor evidence="10 13">
        <name>a divalent metal cation</name>
        <dbReference type="ChEBI" id="CHEBI:60240"/>
    </cofactor>
    <text evidence="10 13">Binds 1 divalent metal cation per subunit.</text>
</comment>
<dbReference type="GO" id="GO:0005737">
    <property type="term" value="C:cytoplasm"/>
    <property type="evidence" value="ECO:0007669"/>
    <property type="project" value="UniProtKB-ARBA"/>
</dbReference>
<evidence type="ECO:0000313" key="15">
    <source>
        <dbReference type="EMBL" id="UQK59642.1"/>
    </source>
</evidence>
<feature type="binding site" evidence="10 13">
    <location>
        <position position="65"/>
    </location>
    <ligand>
        <name>a divalent metal cation</name>
        <dbReference type="ChEBI" id="CHEBI:60240"/>
    </ligand>
</feature>
<dbReference type="GO" id="GO:0006098">
    <property type="term" value="P:pentose-phosphate shunt"/>
    <property type="evidence" value="ECO:0007669"/>
    <property type="project" value="UniProtKB-UniRule"/>
</dbReference>
<feature type="binding site" evidence="14">
    <location>
        <position position="176"/>
    </location>
    <ligand>
        <name>substrate</name>
    </ligand>
</feature>
<comment type="function">
    <text evidence="10">Catalyzes the reversible epimerization of D-ribulose 5-phosphate to D-xylulose 5-phosphate.</text>
</comment>
<evidence type="ECO:0000256" key="13">
    <source>
        <dbReference type="PIRSR" id="PIRSR001461-2"/>
    </source>
</evidence>
<keyword evidence="13" id="KW-0862">Zinc</keyword>
<feature type="active site" description="Proton donor" evidence="10 12">
    <location>
        <position position="174"/>
    </location>
</feature>
<comment type="cofactor">
    <cofactor evidence="4">
        <name>Zn(2+)</name>
        <dbReference type="ChEBI" id="CHEBI:29105"/>
    </cofactor>
</comment>
<dbReference type="KEGG" id="fms:M1R53_03075"/>
<dbReference type="InterPro" id="IPR011060">
    <property type="entry name" value="RibuloseP-bd_barrel"/>
</dbReference>
<dbReference type="Pfam" id="PF00834">
    <property type="entry name" value="Ribul_P_3_epim"/>
    <property type="match status" value="1"/>
</dbReference>
<dbReference type="PROSITE" id="PS01085">
    <property type="entry name" value="RIBUL_P_3_EPIMER_1"/>
    <property type="match status" value="1"/>
</dbReference>
<evidence type="ECO:0000256" key="12">
    <source>
        <dbReference type="PIRSR" id="PIRSR001461-1"/>
    </source>
</evidence>
<dbReference type="SUPFAM" id="SSF51366">
    <property type="entry name" value="Ribulose-phoshate binding barrel"/>
    <property type="match status" value="1"/>
</dbReference>
<evidence type="ECO:0000256" key="10">
    <source>
        <dbReference type="HAMAP-Rule" id="MF_02227"/>
    </source>
</evidence>
<proteinExistence type="inferred from homology"/>
<feature type="binding site" evidence="10 13">
    <location>
        <position position="32"/>
    </location>
    <ligand>
        <name>a divalent metal cation</name>
        <dbReference type="ChEBI" id="CHEBI:60240"/>
    </ligand>
</feature>
<keyword evidence="10 11" id="KW-0119">Carbohydrate metabolism</keyword>
<accession>A0A9E7DKV4</accession>
<evidence type="ECO:0000256" key="11">
    <source>
        <dbReference type="PIRNR" id="PIRNR001461"/>
    </source>
</evidence>
<feature type="binding site" evidence="10 14">
    <location>
        <begin position="196"/>
        <end position="197"/>
    </location>
    <ligand>
        <name>substrate</name>
    </ligand>
</feature>
<sequence length="216" mass="24355">MREIAPSLLSANFYNLQDDLERLKKSGIKYLHLDVMDGNFVPNISFGLPIIKSVRKNTDFILDCHLMIEKPERYLEDFKNAGADILTVHQEATIHLQRTLAEIRRLGMKAGVSLNPSTSEETLKYIMDDLDLILIMSVNPGFGGQSYIESVNEKIKRVRKMIDESERDIILEVDGGVNKDNIKELEDLGVDLFVAGSAAFKNSEIEKNIGGLRDDK</sequence>
<evidence type="ECO:0000256" key="7">
    <source>
        <dbReference type="ARBA" id="ARBA00013188"/>
    </source>
</evidence>
<dbReference type="Proteomes" id="UP000831151">
    <property type="component" value="Chromosome"/>
</dbReference>
<dbReference type="GO" id="GO:0019323">
    <property type="term" value="P:pentose catabolic process"/>
    <property type="evidence" value="ECO:0007669"/>
    <property type="project" value="UniProtKB-UniRule"/>
</dbReference>
<evidence type="ECO:0000256" key="6">
    <source>
        <dbReference type="ARBA" id="ARBA00009541"/>
    </source>
</evidence>
<evidence type="ECO:0000256" key="1">
    <source>
        <dbReference type="ARBA" id="ARBA00001782"/>
    </source>
</evidence>
<keyword evidence="16" id="KW-1185">Reference proteome</keyword>
<keyword evidence="13" id="KW-0170">Cobalt</keyword>
<dbReference type="RefSeq" id="WP_085840313.1">
    <property type="nucleotide sequence ID" value="NZ_CP096649.1"/>
</dbReference>
<name>A0A9E7DKV4_9FIRM</name>
<feature type="binding site" evidence="10 14">
    <location>
        <position position="65"/>
    </location>
    <ligand>
        <name>substrate</name>
    </ligand>
</feature>
<reference evidence="15" key="1">
    <citation type="submission" date="2022-04" db="EMBL/GenBank/DDBJ databases">
        <title>Complete genome sequences of Ezakiella coagulans and Fenollaria massiliensis.</title>
        <authorList>
            <person name="France M.T."/>
            <person name="Clifford J."/>
            <person name="Narina S."/>
            <person name="Rutt L."/>
            <person name="Ravel J."/>
        </authorList>
    </citation>
    <scope>NUCLEOTIDE SEQUENCE</scope>
    <source>
        <strain evidence="15">C0061C2</strain>
    </source>
</reference>
<comment type="similarity">
    <text evidence="6 10 11">Belongs to the ribulose-phosphate 3-epimerase family.</text>
</comment>
<dbReference type="EMBL" id="CP096649">
    <property type="protein sequence ID" value="UQK59642.1"/>
    <property type="molecule type" value="Genomic_DNA"/>
</dbReference>
<dbReference type="InterPro" id="IPR026019">
    <property type="entry name" value="Ribul_P_3_epim"/>
</dbReference>
<dbReference type="NCBIfam" id="NF004076">
    <property type="entry name" value="PRK05581.1-4"/>
    <property type="match status" value="1"/>
</dbReference>
<feature type="binding site" evidence="10">
    <location>
        <begin position="174"/>
        <end position="176"/>
    </location>
    <ligand>
        <name>substrate</name>
    </ligand>
</feature>
<protein>
    <recommendedName>
        <fullName evidence="7 10">Ribulose-phosphate 3-epimerase</fullName>
        <ecNumber evidence="7 10">5.1.3.1</ecNumber>
    </recommendedName>
</protein>
<organism evidence="15 16">
    <name type="scientific">Fenollaria massiliensis</name>
    <dbReference type="NCBI Taxonomy" id="938288"/>
    <lineage>
        <taxon>Bacteria</taxon>
        <taxon>Bacillati</taxon>
        <taxon>Bacillota</taxon>
        <taxon>Clostridia</taxon>
        <taxon>Eubacteriales</taxon>
        <taxon>Fenollaria</taxon>
    </lineage>
</organism>
<dbReference type="GO" id="GO:0046872">
    <property type="term" value="F:metal ion binding"/>
    <property type="evidence" value="ECO:0007669"/>
    <property type="project" value="UniProtKB-UniRule"/>
</dbReference>
<evidence type="ECO:0000256" key="4">
    <source>
        <dbReference type="ARBA" id="ARBA00001947"/>
    </source>
</evidence>
<evidence type="ECO:0000256" key="14">
    <source>
        <dbReference type="PIRSR" id="PIRSR001461-3"/>
    </source>
</evidence>
<keyword evidence="9 10" id="KW-0413">Isomerase</keyword>
<feature type="binding site" evidence="10 13">
    <location>
        <position position="34"/>
    </location>
    <ligand>
        <name>a divalent metal cation</name>
        <dbReference type="ChEBI" id="CHEBI:60240"/>
    </ligand>
</feature>
<dbReference type="PIRSF" id="PIRSF001461">
    <property type="entry name" value="RPE"/>
    <property type="match status" value="1"/>
</dbReference>